<dbReference type="InterPro" id="IPR002937">
    <property type="entry name" value="Amino_oxidase"/>
</dbReference>
<evidence type="ECO:0000256" key="1">
    <source>
        <dbReference type="ARBA" id="ARBA00004829"/>
    </source>
</evidence>
<name>A0A098S7M3_9BACT</name>
<dbReference type="GO" id="GO:0016491">
    <property type="term" value="F:oxidoreductase activity"/>
    <property type="evidence" value="ECO:0007669"/>
    <property type="project" value="UniProtKB-KW"/>
</dbReference>
<dbReference type="Gene3D" id="3.50.50.60">
    <property type="entry name" value="FAD/NAD(P)-binding domain"/>
    <property type="match status" value="2"/>
</dbReference>
<dbReference type="Pfam" id="PF01593">
    <property type="entry name" value="Amino_oxidase"/>
    <property type="match status" value="1"/>
</dbReference>
<evidence type="ECO:0000313" key="7">
    <source>
        <dbReference type="EMBL" id="KGE87653.1"/>
    </source>
</evidence>
<dbReference type="SUPFAM" id="SSF51905">
    <property type="entry name" value="FAD/NAD(P)-binding domain"/>
    <property type="match status" value="1"/>
</dbReference>
<reference evidence="7 8" key="1">
    <citation type="journal article" date="2014" name="Int. J. Syst. Evol. Microbiol.">
        <title>Phaeodactylibacter xiamenensis gen. nov., sp. nov., a member of the family Saprospiraceae isolated from the marine alga Phaeodactylum tricornutum.</title>
        <authorList>
            <person name="Chen Z.Jr."/>
            <person name="Lei X."/>
            <person name="Lai Q."/>
            <person name="Li Y."/>
            <person name="Zhang B."/>
            <person name="Zhang J."/>
            <person name="Zhang H."/>
            <person name="Yang L."/>
            <person name="Zheng W."/>
            <person name="Tian Y."/>
            <person name="Yu Z."/>
            <person name="Xu H.Jr."/>
            <person name="Zheng T."/>
        </authorList>
    </citation>
    <scope>NUCLEOTIDE SEQUENCE [LARGE SCALE GENOMIC DNA]</scope>
    <source>
        <strain evidence="7 8">KD52</strain>
    </source>
</reference>
<dbReference type="PANTHER" id="PTHR43734:SF7">
    <property type="entry name" value="4,4'-DIAPONEUROSPORENE OXYGENASE"/>
    <property type="match status" value="1"/>
</dbReference>
<evidence type="ECO:0000256" key="2">
    <source>
        <dbReference type="ARBA" id="ARBA00006046"/>
    </source>
</evidence>
<keyword evidence="8" id="KW-1185">Reference proteome</keyword>
<dbReference type="NCBIfam" id="NF042421">
    <property type="entry name" value="hydcarot_desat_CrtD"/>
    <property type="match status" value="1"/>
</dbReference>
<keyword evidence="3 5" id="KW-0125">Carotenoid biosynthesis</keyword>
<evidence type="ECO:0000313" key="8">
    <source>
        <dbReference type="Proteomes" id="UP000029736"/>
    </source>
</evidence>
<dbReference type="InterPro" id="IPR036188">
    <property type="entry name" value="FAD/NAD-bd_sf"/>
</dbReference>
<evidence type="ECO:0000256" key="3">
    <source>
        <dbReference type="ARBA" id="ARBA00022746"/>
    </source>
</evidence>
<accession>A0A098S7M3</accession>
<organism evidence="7 8">
    <name type="scientific">Phaeodactylibacter xiamenensis</name>
    <dbReference type="NCBI Taxonomy" id="1524460"/>
    <lineage>
        <taxon>Bacteria</taxon>
        <taxon>Pseudomonadati</taxon>
        <taxon>Bacteroidota</taxon>
        <taxon>Saprospiria</taxon>
        <taxon>Saprospirales</taxon>
        <taxon>Haliscomenobacteraceae</taxon>
        <taxon>Phaeodactylibacter</taxon>
    </lineage>
</organism>
<protein>
    <submittedName>
        <fullName evidence="7">Phytoene dehydrogenase</fullName>
    </submittedName>
</protein>
<evidence type="ECO:0000256" key="5">
    <source>
        <dbReference type="RuleBase" id="RU362075"/>
    </source>
</evidence>
<comment type="caution">
    <text evidence="7">The sequence shown here is derived from an EMBL/GenBank/DDBJ whole genome shotgun (WGS) entry which is preliminary data.</text>
</comment>
<dbReference type="Proteomes" id="UP000029736">
    <property type="component" value="Unassembled WGS sequence"/>
</dbReference>
<dbReference type="AlphaFoldDB" id="A0A098S7M3"/>
<keyword evidence="4 5" id="KW-0560">Oxidoreductase</keyword>
<evidence type="ECO:0000259" key="6">
    <source>
        <dbReference type="Pfam" id="PF01593"/>
    </source>
</evidence>
<dbReference type="STRING" id="1524460.IX84_14030"/>
<evidence type="ECO:0000256" key="4">
    <source>
        <dbReference type="ARBA" id="ARBA00023002"/>
    </source>
</evidence>
<dbReference type="EMBL" id="JPOS01000034">
    <property type="protein sequence ID" value="KGE87653.1"/>
    <property type="molecule type" value="Genomic_DNA"/>
</dbReference>
<dbReference type="NCBIfam" id="TIGR02734">
    <property type="entry name" value="crtI_fam"/>
    <property type="match status" value="1"/>
</dbReference>
<comment type="similarity">
    <text evidence="2 5">Belongs to the carotenoid/retinoid oxidoreductase family.</text>
</comment>
<comment type="pathway">
    <text evidence="1 5">Carotenoid biosynthesis.</text>
</comment>
<dbReference type="PANTHER" id="PTHR43734">
    <property type="entry name" value="PHYTOENE DESATURASE"/>
    <property type="match status" value="1"/>
</dbReference>
<dbReference type="InterPro" id="IPR054840">
    <property type="entry name" value="hydcarot_desat_CrtD"/>
</dbReference>
<dbReference type="RefSeq" id="WP_044221445.1">
    <property type="nucleotide sequence ID" value="NZ_JBKAGJ010000029.1"/>
</dbReference>
<dbReference type="GO" id="GO:0016117">
    <property type="term" value="P:carotenoid biosynthetic process"/>
    <property type="evidence" value="ECO:0007669"/>
    <property type="project" value="UniProtKB-KW"/>
</dbReference>
<sequence>MRIGIIGAGIAGLASAVRMAVQGHEVEVFEANDYPGGKLSQFDLQGYRFDAGPSLFTMPQYVDDLFRLAGEDPLEHFQYDRLDTVCHYFWEDGTRLNAYADPTAFGKEVEDKLGVPADRVHTALSDSAYKYELTGRIFLEKSLHRLSTWTNAKVLKAMLKIPGLDLFTSMNRVNERLLQEPKLVQLFNRFATYNGSNPYKAPGLLSIIPHFEHKIGAYFPRGGMNAITQAIYDLAVRKGVTFHMGQPVDRILVENGRAVGLQVGEAQHHYDRIISNMDVFFTYKKLLPDARHPQLTLKQQKSTSALIFYWGIRHSFEELGLHNIFFSEDYKQEFALLEAGEVYEDPTVYVNISSKCEPGDAPEGHENWFTMINVPYDSGQDWDAIIDRAREQVIQKVGRILGVDLKSLIVCEDILDPRSIESKTRSHLGALYGTSSNNRMAAFMRHANFSNRIRNLYFCGGSVHPGGGIPLCLLSAKIVEDVMEAA</sequence>
<proteinExistence type="inferred from homology"/>
<gene>
    <name evidence="7" type="ORF">IX84_14030</name>
</gene>
<dbReference type="OrthoDB" id="9774675at2"/>
<feature type="domain" description="Amine oxidase" evidence="6">
    <location>
        <begin position="10"/>
        <end position="477"/>
    </location>
</feature>
<dbReference type="InterPro" id="IPR014105">
    <property type="entry name" value="Carotenoid/retinoid_OxRdtase"/>
</dbReference>